<comment type="caution">
    <text evidence="8">The sequence shown here is derived from an EMBL/GenBank/DDBJ whole genome shotgun (WGS) entry which is preliminary data.</text>
</comment>
<gene>
    <name evidence="8" type="ORF">C0Q70_14747</name>
</gene>
<evidence type="ECO:0000256" key="1">
    <source>
        <dbReference type="ARBA" id="ARBA00004141"/>
    </source>
</evidence>
<protein>
    <recommendedName>
        <fullName evidence="10">Integral membrane protein GPR175</fullName>
    </recommendedName>
</protein>
<dbReference type="EMBL" id="PZQS01000009">
    <property type="protein sequence ID" value="PVD24276.1"/>
    <property type="molecule type" value="Genomic_DNA"/>
</dbReference>
<dbReference type="OrthoDB" id="10027388at2759"/>
<dbReference type="Pfam" id="PF10160">
    <property type="entry name" value="Tmemb_40"/>
    <property type="match status" value="1"/>
</dbReference>
<keyword evidence="9" id="KW-1185">Reference proteome</keyword>
<dbReference type="InterPro" id="IPR018781">
    <property type="entry name" value="TPRA1/CAND2/CAND8"/>
</dbReference>
<feature type="transmembrane region" description="Helical" evidence="7">
    <location>
        <begin position="258"/>
        <end position="283"/>
    </location>
</feature>
<evidence type="ECO:0000256" key="7">
    <source>
        <dbReference type="SAM" id="Phobius"/>
    </source>
</evidence>
<dbReference type="PANTHER" id="PTHR15876">
    <property type="entry name" value="TRANSMEMBRANE PROTEIN ADIPOCYTE-ASSOCIATED 1"/>
    <property type="match status" value="1"/>
</dbReference>
<keyword evidence="5 7" id="KW-0472">Membrane</keyword>
<feature type="region of interest" description="Disordered" evidence="6">
    <location>
        <begin position="375"/>
        <end position="399"/>
    </location>
</feature>
<evidence type="ECO:0000256" key="5">
    <source>
        <dbReference type="ARBA" id="ARBA00023136"/>
    </source>
</evidence>
<organism evidence="8 9">
    <name type="scientific">Pomacea canaliculata</name>
    <name type="common">Golden apple snail</name>
    <dbReference type="NCBI Taxonomy" id="400727"/>
    <lineage>
        <taxon>Eukaryota</taxon>
        <taxon>Metazoa</taxon>
        <taxon>Spiralia</taxon>
        <taxon>Lophotrochozoa</taxon>
        <taxon>Mollusca</taxon>
        <taxon>Gastropoda</taxon>
        <taxon>Caenogastropoda</taxon>
        <taxon>Architaenioglossa</taxon>
        <taxon>Ampullarioidea</taxon>
        <taxon>Ampullariidae</taxon>
        <taxon>Pomacea</taxon>
    </lineage>
</organism>
<dbReference type="PANTHER" id="PTHR15876:SF8">
    <property type="entry name" value="TRANSMEMBRANE PROTEIN ADIPOCYTE-ASSOCIATED 1"/>
    <property type="match status" value="1"/>
</dbReference>
<evidence type="ECO:0000256" key="6">
    <source>
        <dbReference type="SAM" id="MobiDB-lite"/>
    </source>
</evidence>
<proteinExistence type="inferred from homology"/>
<accession>A0A2T7NSZ2</accession>
<keyword evidence="4 7" id="KW-1133">Transmembrane helix</keyword>
<dbReference type="STRING" id="400727.A0A2T7NSZ2"/>
<evidence type="ECO:0000256" key="4">
    <source>
        <dbReference type="ARBA" id="ARBA00022989"/>
    </source>
</evidence>
<reference evidence="8 9" key="1">
    <citation type="submission" date="2018-04" db="EMBL/GenBank/DDBJ databases">
        <title>The genome of golden apple snail Pomacea canaliculata provides insight into stress tolerance and invasive adaptation.</title>
        <authorList>
            <person name="Liu C."/>
            <person name="Liu B."/>
            <person name="Ren Y."/>
            <person name="Zhang Y."/>
            <person name="Wang H."/>
            <person name="Li S."/>
            <person name="Jiang F."/>
            <person name="Yin L."/>
            <person name="Zhang G."/>
            <person name="Qian W."/>
            <person name="Fan W."/>
        </authorList>
    </citation>
    <scope>NUCLEOTIDE SEQUENCE [LARGE SCALE GENOMIC DNA]</scope>
    <source>
        <strain evidence="8">SZHN2017</strain>
        <tissue evidence="8">Muscle</tissue>
    </source>
</reference>
<dbReference type="AlphaFoldDB" id="A0A2T7NSZ2"/>
<evidence type="ECO:0008006" key="10">
    <source>
        <dbReference type="Google" id="ProtNLM"/>
    </source>
</evidence>
<keyword evidence="3 7" id="KW-0812">Transmembrane</keyword>
<dbReference type="Proteomes" id="UP000245119">
    <property type="component" value="Linkage Group LG9"/>
</dbReference>
<feature type="transmembrane region" description="Helical" evidence="7">
    <location>
        <begin position="138"/>
        <end position="161"/>
    </location>
</feature>
<sequence length="399" mass="44891">MADSVIRYAEDPRGMEDTNVSTLPTSAQNILPQSITTGMILPFVPITEPPCQWILYSDIGNSRVQIWDVMILVPNALFLVFLLWRLGSNIDKLRASSSPIFTAFIGLVLIVSVIGVLRCIVSMTVDASEVAGEMADKMLWLILRFFLLGTEASVVIFGVYFGHLDSRTSIRRVLICTSLFALAYSFIQGTLELKNPHLIVSVRHTDNTTENYDIFAHGGMIFLCSSSALFFVSHYLIYLLKFVCMKNLYNLSPAKRTFYYYVGFLATLNLTQAVGSLLLYYGVNNSLCVIDVTTYLYFTIFAPMVYGTFLWKFLKANQAGIFFSYKHQVDEVLDDDQLSLPYQTPFAKTEADAMVVDNFVHSTQFDHQANHSSAVLPHHSHTTNSPQPSINSDYYHIST</sequence>
<feature type="transmembrane region" description="Helical" evidence="7">
    <location>
        <begin position="214"/>
        <end position="237"/>
    </location>
</feature>
<feature type="compositionally biased region" description="Polar residues" evidence="6">
    <location>
        <begin position="382"/>
        <end position="399"/>
    </location>
</feature>
<evidence type="ECO:0000256" key="3">
    <source>
        <dbReference type="ARBA" id="ARBA00022692"/>
    </source>
</evidence>
<evidence type="ECO:0000256" key="2">
    <source>
        <dbReference type="ARBA" id="ARBA00010125"/>
    </source>
</evidence>
<feature type="transmembrane region" description="Helical" evidence="7">
    <location>
        <begin position="173"/>
        <end position="191"/>
    </location>
</feature>
<dbReference type="GO" id="GO:0005886">
    <property type="term" value="C:plasma membrane"/>
    <property type="evidence" value="ECO:0007669"/>
    <property type="project" value="TreeGrafter"/>
</dbReference>
<dbReference type="GO" id="GO:0004930">
    <property type="term" value="F:G protein-coupled receptor activity"/>
    <property type="evidence" value="ECO:0007669"/>
    <property type="project" value="TreeGrafter"/>
</dbReference>
<evidence type="ECO:0000313" key="9">
    <source>
        <dbReference type="Proteomes" id="UP000245119"/>
    </source>
</evidence>
<feature type="transmembrane region" description="Helical" evidence="7">
    <location>
        <begin position="66"/>
        <end position="86"/>
    </location>
</feature>
<name>A0A2T7NSZ2_POMCA</name>
<feature type="transmembrane region" description="Helical" evidence="7">
    <location>
        <begin position="295"/>
        <end position="314"/>
    </location>
</feature>
<feature type="transmembrane region" description="Helical" evidence="7">
    <location>
        <begin position="98"/>
        <end position="118"/>
    </location>
</feature>
<comment type="subcellular location">
    <subcellularLocation>
        <location evidence="1">Membrane</location>
        <topology evidence="1">Multi-pass membrane protein</topology>
    </subcellularLocation>
</comment>
<comment type="similarity">
    <text evidence="2">Belongs to the UPF0359 family.</text>
</comment>
<evidence type="ECO:0000313" key="8">
    <source>
        <dbReference type="EMBL" id="PVD24276.1"/>
    </source>
</evidence>